<evidence type="ECO:0000256" key="3">
    <source>
        <dbReference type="ARBA" id="ARBA00023163"/>
    </source>
</evidence>
<evidence type="ECO:0000259" key="5">
    <source>
        <dbReference type="PROSITE" id="PS50977"/>
    </source>
</evidence>
<dbReference type="PANTHER" id="PTHR47506">
    <property type="entry name" value="TRANSCRIPTIONAL REGULATORY PROTEIN"/>
    <property type="match status" value="1"/>
</dbReference>
<dbReference type="InterPro" id="IPR011075">
    <property type="entry name" value="TetR_C"/>
</dbReference>
<accession>A0A1C6UI12</accession>
<keyword evidence="7" id="KW-1185">Reference proteome</keyword>
<dbReference type="PANTHER" id="PTHR47506:SF1">
    <property type="entry name" value="HTH-TYPE TRANSCRIPTIONAL REGULATOR YJDC"/>
    <property type="match status" value="1"/>
</dbReference>
<dbReference type="GO" id="GO:0003677">
    <property type="term" value="F:DNA binding"/>
    <property type="evidence" value="ECO:0007669"/>
    <property type="project" value="UniProtKB-UniRule"/>
</dbReference>
<dbReference type="Pfam" id="PF16925">
    <property type="entry name" value="TetR_C_13"/>
    <property type="match status" value="1"/>
</dbReference>
<dbReference type="SUPFAM" id="SSF46689">
    <property type="entry name" value="Homeodomain-like"/>
    <property type="match status" value="1"/>
</dbReference>
<dbReference type="SUPFAM" id="SSF48498">
    <property type="entry name" value="Tetracyclin repressor-like, C-terminal domain"/>
    <property type="match status" value="1"/>
</dbReference>
<dbReference type="AlphaFoldDB" id="A0A1C6UI12"/>
<dbReference type="PROSITE" id="PS50977">
    <property type="entry name" value="HTH_TETR_2"/>
    <property type="match status" value="1"/>
</dbReference>
<proteinExistence type="predicted"/>
<dbReference type="Gene3D" id="1.10.357.10">
    <property type="entry name" value="Tetracycline Repressor, domain 2"/>
    <property type="match status" value="1"/>
</dbReference>
<reference evidence="7" key="1">
    <citation type="submission" date="2016-06" db="EMBL/GenBank/DDBJ databases">
        <authorList>
            <person name="Varghese N."/>
            <person name="Submissions Spin"/>
        </authorList>
    </citation>
    <scope>NUCLEOTIDE SEQUENCE [LARGE SCALE GENOMIC DNA]</scope>
    <source>
        <strain evidence="7">DSM 43903</strain>
    </source>
</reference>
<dbReference type="InterPro" id="IPR001647">
    <property type="entry name" value="HTH_TetR"/>
</dbReference>
<name>A0A1C6UI12_9ACTN</name>
<dbReference type="Proteomes" id="UP000199001">
    <property type="component" value="Unassembled WGS sequence"/>
</dbReference>
<evidence type="ECO:0000256" key="1">
    <source>
        <dbReference type="ARBA" id="ARBA00023015"/>
    </source>
</evidence>
<evidence type="ECO:0000256" key="4">
    <source>
        <dbReference type="PROSITE-ProRule" id="PRU00335"/>
    </source>
</evidence>
<evidence type="ECO:0000256" key="2">
    <source>
        <dbReference type="ARBA" id="ARBA00023125"/>
    </source>
</evidence>
<dbReference type="InterPro" id="IPR009057">
    <property type="entry name" value="Homeodomain-like_sf"/>
</dbReference>
<dbReference type="InterPro" id="IPR036271">
    <property type="entry name" value="Tet_transcr_reg_TetR-rel_C_sf"/>
</dbReference>
<dbReference type="EMBL" id="FMHZ01000002">
    <property type="protein sequence ID" value="SCL53710.1"/>
    <property type="molecule type" value="Genomic_DNA"/>
</dbReference>
<dbReference type="PRINTS" id="PR00455">
    <property type="entry name" value="HTHTETR"/>
</dbReference>
<keyword evidence="1" id="KW-0805">Transcription regulation</keyword>
<sequence>MVLQARGFDMDHTTAEARLLDAADALFYERGIQAVGMDAIRAASGVSLKRTYQLFPSKEHLVEAVLRRRDRAVRDALAAYTSARPTPTERVLAVFDYLRDWFDEPDYRGCAFINSFAELGGTSPNVVDIVRTHKRAFADHLAALVAEAGGPPALAAQLALLANGAMVTAAITGDVGAAREARAAARRLLDADAAPGTAVPAASGQPPA</sequence>
<organism evidence="6 7">
    <name type="scientific">Micromonospora citrea</name>
    <dbReference type="NCBI Taxonomy" id="47855"/>
    <lineage>
        <taxon>Bacteria</taxon>
        <taxon>Bacillati</taxon>
        <taxon>Actinomycetota</taxon>
        <taxon>Actinomycetes</taxon>
        <taxon>Micromonosporales</taxon>
        <taxon>Micromonosporaceae</taxon>
        <taxon>Micromonospora</taxon>
    </lineage>
</organism>
<feature type="DNA-binding region" description="H-T-H motif" evidence="4">
    <location>
        <begin position="36"/>
        <end position="55"/>
    </location>
</feature>
<evidence type="ECO:0000313" key="7">
    <source>
        <dbReference type="Proteomes" id="UP000199001"/>
    </source>
</evidence>
<protein>
    <submittedName>
        <fullName evidence="6">Transcriptional regulator, TetR family</fullName>
    </submittedName>
</protein>
<keyword evidence="2 4" id="KW-0238">DNA-binding</keyword>
<evidence type="ECO:0000313" key="6">
    <source>
        <dbReference type="EMBL" id="SCL53710.1"/>
    </source>
</evidence>
<dbReference type="Pfam" id="PF00440">
    <property type="entry name" value="TetR_N"/>
    <property type="match status" value="1"/>
</dbReference>
<keyword evidence="3" id="KW-0804">Transcription</keyword>
<feature type="domain" description="HTH tetR-type" evidence="5">
    <location>
        <begin position="13"/>
        <end position="73"/>
    </location>
</feature>
<gene>
    <name evidence="6" type="ORF">GA0070606_2165</name>
</gene>